<dbReference type="Proteomes" id="UP001497700">
    <property type="component" value="Unassembled WGS sequence"/>
</dbReference>
<protein>
    <submittedName>
        <fullName evidence="1">Uncharacterized protein</fullName>
    </submittedName>
</protein>
<reference evidence="1 2" key="1">
    <citation type="journal article" date="2022" name="New Phytol.">
        <title>Ecological generalism drives hyperdiversity of secondary metabolite gene clusters in xylarialean endophytes.</title>
        <authorList>
            <person name="Franco M.E.E."/>
            <person name="Wisecaver J.H."/>
            <person name="Arnold A.E."/>
            <person name="Ju Y.M."/>
            <person name="Slot J.C."/>
            <person name="Ahrendt S."/>
            <person name="Moore L.P."/>
            <person name="Eastman K.E."/>
            <person name="Scott K."/>
            <person name="Konkel Z."/>
            <person name="Mondo S.J."/>
            <person name="Kuo A."/>
            <person name="Hayes R.D."/>
            <person name="Haridas S."/>
            <person name="Andreopoulos B."/>
            <person name="Riley R."/>
            <person name="LaButti K."/>
            <person name="Pangilinan J."/>
            <person name="Lipzen A."/>
            <person name="Amirebrahimi M."/>
            <person name="Yan J."/>
            <person name="Adam C."/>
            <person name="Keymanesh K."/>
            <person name="Ng V."/>
            <person name="Louie K."/>
            <person name="Northen T."/>
            <person name="Drula E."/>
            <person name="Henrissat B."/>
            <person name="Hsieh H.M."/>
            <person name="Youens-Clark K."/>
            <person name="Lutzoni F."/>
            <person name="Miadlikowska J."/>
            <person name="Eastwood D.C."/>
            <person name="Hamelin R.C."/>
            <person name="Grigoriev I.V."/>
            <person name="U'Ren J.M."/>
        </authorList>
    </citation>
    <scope>NUCLEOTIDE SEQUENCE [LARGE SCALE GENOMIC DNA]</scope>
    <source>
        <strain evidence="1 2">CBS 119005</strain>
    </source>
</reference>
<organism evidence="1 2">
    <name type="scientific">Hypoxylon rubiginosum</name>
    <dbReference type="NCBI Taxonomy" id="110542"/>
    <lineage>
        <taxon>Eukaryota</taxon>
        <taxon>Fungi</taxon>
        <taxon>Dikarya</taxon>
        <taxon>Ascomycota</taxon>
        <taxon>Pezizomycotina</taxon>
        <taxon>Sordariomycetes</taxon>
        <taxon>Xylariomycetidae</taxon>
        <taxon>Xylariales</taxon>
        <taxon>Hypoxylaceae</taxon>
        <taxon>Hypoxylon</taxon>
    </lineage>
</organism>
<comment type="caution">
    <text evidence="1">The sequence shown here is derived from an EMBL/GenBank/DDBJ whole genome shotgun (WGS) entry which is preliminary data.</text>
</comment>
<gene>
    <name evidence="1" type="ORF">F4820DRAFT_468738</name>
</gene>
<evidence type="ECO:0000313" key="2">
    <source>
        <dbReference type="Proteomes" id="UP001497700"/>
    </source>
</evidence>
<keyword evidence="2" id="KW-1185">Reference proteome</keyword>
<proteinExistence type="predicted"/>
<evidence type="ECO:0000313" key="1">
    <source>
        <dbReference type="EMBL" id="KAI4866656.1"/>
    </source>
</evidence>
<dbReference type="EMBL" id="MU393456">
    <property type="protein sequence ID" value="KAI4866656.1"/>
    <property type="molecule type" value="Genomic_DNA"/>
</dbReference>
<sequence length="323" mass="36149">MLHKRTYPWDKYLAVKSTDETPVKKRGSQKSQSLPGYLNMEDLAREYHEFLRSNELYIIHHVSEDDVKGLHQYNAPNLYGSILCEARLCESGRKRRSTGSHEPRKAQKTRRDESPATAQRTKEAPTLPSQDIQHRGEESPTISEQTSCSEQSSLEQEEQAFPDQPPITNQQPAINPLPVVNQQPAIPEQPVTNEQPVMNEHAVNDTVASSTEPNKAPSNNAMLSFWDQFKVQQYRSEDVGTTGSMDEPGHSAGAEEVPAVYQPSEDLQPFPSYGNGSLDLTESFSFQPSDEQGLGGIQYNSSSLLYDDTLDFQKLFGEDSTSQ</sequence>
<accession>A0ACB9Z550</accession>
<name>A0ACB9Z550_9PEZI</name>